<sequence>MIEPRPLTRADIAIAMVEVIADDYLLASAITVNEAWTSGYVANLLTHAEVLVAQSANPDDPMAPEPLTASEAVRRALDAANPWPVLLYYAHPVNDDARHALVALLRAQAQFHSTAAMLERRGLRRHPLPD</sequence>
<gene>
    <name evidence="2" type="ORF">UFOPK2656_03529</name>
    <name evidence="3" type="ORF">UFOPK3267_01325</name>
    <name evidence="4" type="ORF">UFOPK3651_02840</name>
    <name evidence="5" type="ORF">UFOPK3931_02725</name>
    <name evidence="1" type="ORF">UFOPK4189_03215</name>
</gene>
<protein>
    <submittedName>
        <fullName evidence="2">Unannotated protein</fullName>
    </submittedName>
</protein>
<dbReference type="EMBL" id="CAEZYF010000043">
    <property type="protein sequence ID" value="CAB4750815.1"/>
    <property type="molecule type" value="Genomic_DNA"/>
</dbReference>
<dbReference type="EMBL" id="CAFBOL010000102">
    <property type="protein sequence ID" value="CAB5009422.1"/>
    <property type="molecule type" value="Genomic_DNA"/>
</dbReference>
<evidence type="ECO:0000313" key="5">
    <source>
        <dbReference type="EMBL" id="CAB5009422.1"/>
    </source>
</evidence>
<evidence type="ECO:0000313" key="3">
    <source>
        <dbReference type="EMBL" id="CAB4850857.1"/>
    </source>
</evidence>
<name>A0A6J6TV33_9ZZZZ</name>
<dbReference type="EMBL" id="CAFBIY010000065">
    <property type="protein sequence ID" value="CAB4850857.1"/>
    <property type="molecule type" value="Genomic_DNA"/>
</dbReference>
<evidence type="ECO:0000313" key="4">
    <source>
        <dbReference type="EMBL" id="CAB4950895.1"/>
    </source>
</evidence>
<proteinExistence type="predicted"/>
<organism evidence="2">
    <name type="scientific">freshwater metagenome</name>
    <dbReference type="NCBI Taxonomy" id="449393"/>
    <lineage>
        <taxon>unclassified sequences</taxon>
        <taxon>metagenomes</taxon>
        <taxon>ecological metagenomes</taxon>
    </lineage>
</organism>
<dbReference type="AlphaFoldDB" id="A0A6J6TV33"/>
<evidence type="ECO:0000313" key="2">
    <source>
        <dbReference type="EMBL" id="CAB4750815.1"/>
    </source>
</evidence>
<accession>A0A6J6TV33</accession>
<reference evidence="2" key="1">
    <citation type="submission" date="2020-05" db="EMBL/GenBank/DDBJ databases">
        <authorList>
            <person name="Chiriac C."/>
            <person name="Salcher M."/>
            <person name="Ghai R."/>
            <person name="Kavagutti S V."/>
        </authorList>
    </citation>
    <scope>NUCLEOTIDE SEQUENCE</scope>
</reference>
<dbReference type="EMBL" id="CAESGF010000033">
    <property type="protein sequence ID" value="CAB4365470.1"/>
    <property type="molecule type" value="Genomic_DNA"/>
</dbReference>
<evidence type="ECO:0000313" key="1">
    <source>
        <dbReference type="EMBL" id="CAB4365470.1"/>
    </source>
</evidence>
<dbReference type="EMBL" id="CAFBMT010000022">
    <property type="protein sequence ID" value="CAB4950895.1"/>
    <property type="molecule type" value="Genomic_DNA"/>
</dbReference>